<dbReference type="EMBL" id="VJXR01000010">
    <property type="protein sequence ID" value="TRW46376.1"/>
    <property type="molecule type" value="Genomic_DNA"/>
</dbReference>
<keyword evidence="9" id="KW-1185">Reference proteome</keyword>
<evidence type="ECO:0000259" key="7">
    <source>
        <dbReference type="PROSITE" id="PS51736"/>
    </source>
</evidence>
<organism evidence="8 9">
    <name type="scientific">Georgenia yuyongxinii</name>
    <dbReference type="NCBI Taxonomy" id="2589797"/>
    <lineage>
        <taxon>Bacteria</taxon>
        <taxon>Bacillati</taxon>
        <taxon>Actinomycetota</taxon>
        <taxon>Actinomycetes</taxon>
        <taxon>Micrococcales</taxon>
        <taxon>Bogoriellaceae</taxon>
        <taxon>Georgenia</taxon>
    </lineage>
</organism>
<dbReference type="InterPro" id="IPR036162">
    <property type="entry name" value="Resolvase-like_N_sf"/>
</dbReference>
<dbReference type="InterPro" id="IPR006118">
    <property type="entry name" value="Recombinase_CS"/>
</dbReference>
<dbReference type="PROSITE" id="PS51736">
    <property type="entry name" value="RECOMBINASES_3"/>
    <property type="match status" value="1"/>
</dbReference>
<dbReference type="Gene3D" id="3.40.50.1390">
    <property type="entry name" value="Resolvase, N-terminal catalytic domain"/>
    <property type="match status" value="1"/>
</dbReference>
<dbReference type="SMART" id="SM00857">
    <property type="entry name" value="Resolvase"/>
    <property type="match status" value="1"/>
</dbReference>
<gene>
    <name evidence="8" type="ORF">FJ693_05470</name>
</gene>
<name>A0A552WUI6_9MICO</name>
<dbReference type="SUPFAM" id="SSF53041">
    <property type="entry name" value="Resolvase-like"/>
    <property type="match status" value="1"/>
</dbReference>
<keyword evidence="2" id="KW-0229">DNA integration</keyword>
<evidence type="ECO:0000256" key="5">
    <source>
        <dbReference type="PIRSR" id="PIRSR606118-50"/>
    </source>
</evidence>
<dbReference type="GO" id="GO:0003677">
    <property type="term" value="F:DNA binding"/>
    <property type="evidence" value="ECO:0007669"/>
    <property type="project" value="UniProtKB-KW"/>
</dbReference>
<dbReference type="PANTHER" id="PTHR30461:SF2">
    <property type="entry name" value="SERINE RECOMBINASE PINE-RELATED"/>
    <property type="match status" value="1"/>
</dbReference>
<evidence type="ECO:0000256" key="3">
    <source>
        <dbReference type="ARBA" id="ARBA00023125"/>
    </source>
</evidence>
<evidence type="ECO:0000256" key="4">
    <source>
        <dbReference type="ARBA" id="ARBA00023172"/>
    </source>
</evidence>
<dbReference type="InterPro" id="IPR006120">
    <property type="entry name" value="Resolvase_HTH_dom"/>
</dbReference>
<feature type="domain" description="Resolvase/invertase-type recombinase catalytic" evidence="7">
    <location>
        <begin position="3"/>
        <end position="136"/>
    </location>
</feature>
<dbReference type="Pfam" id="PF02796">
    <property type="entry name" value="HTH_7"/>
    <property type="match status" value="1"/>
</dbReference>
<evidence type="ECO:0000313" key="9">
    <source>
        <dbReference type="Proteomes" id="UP000318693"/>
    </source>
</evidence>
<dbReference type="CDD" id="cd00569">
    <property type="entry name" value="HTH_Hin_like"/>
    <property type="match status" value="1"/>
</dbReference>
<dbReference type="CDD" id="cd03768">
    <property type="entry name" value="SR_ResInv"/>
    <property type="match status" value="1"/>
</dbReference>
<dbReference type="Pfam" id="PF00239">
    <property type="entry name" value="Resolvase"/>
    <property type="match status" value="1"/>
</dbReference>
<evidence type="ECO:0000256" key="1">
    <source>
        <dbReference type="ARBA" id="ARBA00009913"/>
    </source>
</evidence>
<evidence type="ECO:0000256" key="2">
    <source>
        <dbReference type="ARBA" id="ARBA00022908"/>
    </source>
</evidence>
<dbReference type="SUPFAM" id="SSF46689">
    <property type="entry name" value="Homeodomain-like"/>
    <property type="match status" value="1"/>
</dbReference>
<reference evidence="8 9" key="1">
    <citation type="submission" date="2019-07" db="EMBL/GenBank/DDBJ databases">
        <title>Georgenia wutianyii sp. nov. and Georgenia *** sp. nov. isolated from plateau pika (Ochotona curzoniae) in the Qinghai-Tibet plateau of China.</title>
        <authorList>
            <person name="Tian Z."/>
        </authorList>
    </citation>
    <scope>NUCLEOTIDE SEQUENCE [LARGE SCALE GENOMIC DNA]</scope>
    <source>
        <strain evidence="8 9">Z446</strain>
    </source>
</reference>
<feature type="active site" description="O-(5'-phospho-DNA)-serine intermediate" evidence="5 6">
    <location>
        <position position="11"/>
    </location>
</feature>
<keyword evidence="3" id="KW-0238">DNA-binding</keyword>
<dbReference type="GO" id="GO:0000150">
    <property type="term" value="F:DNA strand exchange activity"/>
    <property type="evidence" value="ECO:0007669"/>
    <property type="project" value="InterPro"/>
</dbReference>
<dbReference type="InterPro" id="IPR050639">
    <property type="entry name" value="SSR_resolvase"/>
</dbReference>
<dbReference type="Proteomes" id="UP000318693">
    <property type="component" value="Unassembled WGS sequence"/>
</dbReference>
<keyword evidence="4" id="KW-0233">DNA recombination</keyword>
<dbReference type="PROSITE" id="PS00397">
    <property type="entry name" value="RECOMBINASES_1"/>
    <property type="match status" value="1"/>
</dbReference>
<dbReference type="InterPro" id="IPR006119">
    <property type="entry name" value="Resolv_N"/>
</dbReference>
<dbReference type="Gene3D" id="1.10.10.60">
    <property type="entry name" value="Homeodomain-like"/>
    <property type="match status" value="1"/>
</dbReference>
<protein>
    <submittedName>
        <fullName evidence="8">Recombinase family protein</fullName>
    </submittedName>
</protein>
<evidence type="ECO:0000256" key="6">
    <source>
        <dbReference type="PROSITE-ProRule" id="PRU10137"/>
    </source>
</evidence>
<evidence type="ECO:0000313" key="8">
    <source>
        <dbReference type="EMBL" id="TRW46376.1"/>
    </source>
</evidence>
<dbReference type="InterPro" id="IPR009057">
    <property type="entry name" value="Homeodomain-like_sf"/>
</dbReference>
<dbReference type="AlphaFoldDB" id="A0A552WUI6"/>
<sequence length="187" mass="20183">MGKVVGYARVSTTEQNVDLQVDALEAAGAVRVFVEHASGATRDRPELRRCLDHLDPGDTLACWRIDRLGRSVADLVSIVNDLAGRGVEFRSLTEGIDTLTPGGELVFTIMAAIAQMERRLIQERTLAGLQAARARGRVGGRPRALTEGQVAEARRMRDEGRSVAEIAGLFRVARSTLAGYLTPTTVG</sequence>
<dbReference type="GO" id="GO:0015074">
    <property type="term" value="P:DNA integration"/>
    <property type="evidence" value="ECO:0007669"/>
    <property type="project" value="UniProtKB-KW"/>
</dbReference>
<dbReference type="PANTHER" id="PTHR30461">
    <property type="entry name" value="DNA-INVERTASE FROM LAMBDOID PROPHAGE"/>
    <property type="match status" value="1"/>
</dbReference>
<proteinExistence type="inferred from homology"/>
<comment type="similarity">
    <text evidence="1">Belongs to the site-specific recombinase resolvase family.</text>
</comment>
<dbReference type="FunFam" id="3.40.50.1390:FF:000001">
    <property type="entry name" value="DNA recombinase"/>
    <property type="match status" value="1"/>
</dbReference>
<accession>A0A552WUI6</accession>
<comment type="caution">
    <text evidence="8">The sequence shown here is derived from an EMBL/GenBank/DDBJ whole genome shotgun (WGS) entry which is preliminary data.</text>
</comment>